<comment type="cofactor">
    <cofactor evidence="1">
        <name>Mg(2+)</name>
        <dbReference type="ChEBI" id="CHEBI:18420"/>
    </cofactor>
</comment>
<evidence type="ECO:0000256" key="5">
    <source>
        <dbReference type="PIRSR" id="PIRSR015582-1"/>
    </source>
</evidence>
<evidence type="ECO:0000256" key="6">
    <source>
        <dbReference type="PIRSR" id="PIRSR015582-2"/>
    </source>
</evidence>
<protein>
    <submittedName>
        <fullName evidence="8">Citrate lyase subunit beta / citryl-CoA lyase</fullName>
    </submittedName>
</protein>
<evidence type="ECO:0000256" key="2">
    <source>
        <dbReference type="ARBA" id="ARBA00005568"/>
    </source>
</evidence>
<dbReference type="Pfam" id="PF03328">
    <property type="entry name" value="HpcH_HpaI"/>
    <property type="match status" value="1"/>
</dbReference>
<keyword evidence="3 6" id="KW-0479">Metal-binding</keyword>
<accession>A0A285RY81</accession>
<evidence type="ECO:0000256" key="3">
    <source>
        <dbReference type="ARBA" id="ARBA00022723"/>
    </source>
</evidence>
<evidence type="ECO:0000259" key="7">
    <source>
        <dbReference type="Pfam" id="PF03328"/>
    </source>
</evidence>
<dbReference type="InterPro" id="IPR040442">
    <property type="entry name" value="Pyrv_kinase-like_dom_sf"/>
</dbReference>
<dbReference type="Proteomes" id="UP000219331">
    <property type="component" value="Unassembled WGS sequence"/>
</dbReference>
<comment type="similarity">
    <text evidence="2">Belongs to the HpcH/HpaI aldolase family.</text>
</comment>
<proteinExistence type="inferred from homology"/>
<dbReference type="AlphaFoldDB" id="A0A285RY81"/>
<keyword evidence="8" id="KW-0456">Lyase</keyword>
<dbReference type="PANTHER" id="PTHR32308">
    <property type="entry name" value="LYASE BETA SUBUNIT, PUTATIVE (AFU_ORTHOLOGUE AFUA_4G13030)-RELATED"/>
    <property type="match status" value="1"/>
</dbReference>
<dbReference type="GO" id="GO:0000287">
    <property type="term" value="F:magnesium ion binding"/>
    <property type="evidence" value="ECO:0007669"/>
    <property type="project" value="TreeGrafter"/>
</dbReference>
<feature type="domain" description="HpcH/HpaI aldolase/citrate lyase" evidence="7">
    <location>
        <begin position="11"/>
        <end position="229"/>
    </location>
</feature>
<dbReference type="EMBL" id="OBML01000003">
    <property type="protein sequence ID" value="SOB99560.1"/>
    <property type="molecule type" value="Genomic_DNA"/>
</dbReference>
<feature type="binding site" evidence="6">
    <location>
        <position position="130"/>
    </location>
    <ligand>
        <name>Mg(2+)</name>
        <dbReference type="ChEBI" id="CHEBI:18420"/>
    </ligand>
</feature>
<dbReference type="GO" id="GO:0006107">
    <property type="term" value="P:oxaloacetate metabolic process"/>
    <property type="evidence" value="ECO:0007669"/>
    <property type="project" value="TreeGrafter"/>
</dbReference>
<dbReference type="Gene3D" id="3.20.20.60">
    <property type="entry name" value="Phosphoenolpyruvate-binding domains"/>
    <property type="match status" value="1"/>
</dbReference>
<evidence type="ECO:0000256" key="1">
    <source>
        <dbReference type="ARBA" id="ARBA00001946"/>
    </source>
</evidence>
<dbReference type="OrthoDB" id="9800547at2"/>
<evidence type="ECO:0000313" key="8">
    <source>
        <dbReference type="EMBL" id="SOB99560.1"/>
    </source>
</evidence>
<feature type="binding site" evidence="5">
    <location>
        <position position="130"/>
    </location>
    <ligand>
        <name>substrate</name>
    </ligand>
</feature>
<name>A0A285RY81_9HYPH</name>
<reference evidence="8 9" key="1">
    <citation type="submission" date="2017-08" db="EMBL/GenBank/DDBJ databases">
        <authorList>
            <person name="de Groot N.N."/>
        </authorList>
    </citation>
    <scope>NUCLEOTIDE SEQUENCE [LARGE SCALE GENOMIC DNA]</scope>
    <source>
        <strain evidence="8 9">USBA 352</strain>
    </source>
</reference>
<dbReference type="SUPFAM" id="SSF51621">
    <property type="entry name" value="Phosphoenolpyruvate/pyruvate domain"/>
    <property type="match status" value="1"/>
</dbReference>
<dbReference type="GO" id="GO:0016829">
    <property type="term" value="F:lyase activity"/>
    <property type="evidence" value="ECO:0007669"/>
    <property type="project" value="UniProtKB-KW"/>
</dbReference>
<sequence>MTAPATIRPRRSVLYMPGSNARALDKARTLDVDALILDLEDAVAPDAKETGREQIREALAQGGYGHREVVIRINGLSTPWGAADLDMAIGARPDAILLPKVSSPADLERVAHKLNAARVPGSVRLWAMMETPLAMLNAAAIAAAAANPETRLSCFVMGTNDLAKETRAALVPGRAPMRPWLMTCVAAARAYGIDIVDGVYNTLDDEAGFAAECREGAEMGMDGKTLIHPKQVAPCNAAFTPAEADIAWARRIIAEFEKPENGSKGAIQVEGRMVERLHAEMGARLVAIADAIASRNA</sequence>
<dbReference type="InterPro" id="IPR015813">
    <property type="entry name" value="Pyrv/PenolPyrv_kinase-like_dom"/>
</dbReference>
<dbReference type="RefSeq" id="WP_097174277.1">
    <property type="nucleotide sequence ID" value="NZ_OBML01000003.1"/>
</dbReference>
<evidence type="ECO:0000256" key="4">
    <source>
        <dbReference type="ARBA" id="ARBA00022842"/>
    </source>
</evidence>
<dbReference type="PANTHER" id="PTHR32308:SF10">
    <property type="entry name" value="CITRATE LYASE SUBUNIT BETA"/>
    <property type="match status" value="1"/>
</dbReference>
<feature type="binding site" evidence="6">
    <location>
        <position position="161"/>
    </location>
    <ligand>
        <name>Mg(2+)</name>
        <dbReference type="ChEBI" id="CHEBI:18420"/>
    </ligand>
</feature>
<dbReference type="STRING" id="538381.GCA_001696535_04243"/>
<keyword evidence="9" id="KW-1185">Reference proteome</keyword>
<dbReference type="InterPro" id="IPR011206">
    <property type="entry name" value="Citrate_lyase_beta/mcl1/mcl2"/>
</dbReference>
<dbReference type="PIRSF" id="PIRSF015582">
    <property type="entry name" value="Cit_lyase_B"/>
    <property type="match status" value="1"/>
</dbReference>
<evidence type="ECO:0000313" key="9">
    <source>
        <dbReference type="Proteomes" id="UP000219331"/>
    </source>
</evidence>
<organism evidence="8 9">
    <name type="scientific">Stappia indica</name>
    <dbReference type="NCBI Taxonomy" id="538381"/>
    <lineage>
        <taxon>Bacteria</taxon>
        <taxon>Pseudomonadati</taxon>
        <taxon>Pseudomonadota</taxon>
        <taxon>Alphaproteobacteria</taxon>
        <taxon>Hyphomicrobiales</taxon>
        <taxon>Stappiaceae</taxon>
        <taxon>Stappia</taxon>
    </lineage>
</organism>
<keyword evidence="4 6" id="KW-0460">Magnesium</keyword>
<dbReference type="InterPro" id="IPR005000">
    <property type="entry name" value="Aldolase/citrate-lyase_domain"/>
</dbReference>
<gene>
    <name evidence="8" type="ORF">SAMN05421512_103130</name>
</gene>
<feature type="binding site" evidence="5">
    <location>
        <position position="72"/>
    </location>
    <ligand>
        <name>substrate</name>
    </ligand>
</feature>